<feature type="domain" description="Protein kinase" evidence="2">
    <location>
        <begin position="198"/>
        <end position="519"/>
    </location>
</feature>
<reference evidence="3" key="2">
    <citation type="submission" date="2023-06" db="EMBL/GenBank/DDBJ databases">
        <authorList>
            <consortium name="Lawrence Berkeley National Laboratory"/>
            <person name="Haridas S."/>
            <person name="Hensen N."/>
            <person name="Bonometti L."/>
            <person name="Westerberg I."/>
            <person name="Brannstrom I.O."/>
            <person name="Guillou S."/>
            <person name="Cros-Aarteil S."/>
            <person name="Calhoun S."/>
            <person name="Kuo A."/>
            <person name="Mondo S."/>
            <person name="Pangilinan J."/>
            <person name="Riley R."/>
            <person name="Labutti K."/>
            <person name="Andreopoulos B."/>
            <person name="Lipzen A."/>
            <person name="Chen C."/>
            <person name="Yanf M."/>
            <person name="Daum C."/>
            <person name="Ng V."/>
            <person name="Clum A."/>
            <person name="Steindorff A."/>
            <person name="Ohm R."/>
            <person name="Martin F."/>
            <person name="Silar P."/>
            <person name="Natvig D."/>
            <person name="Lalanne C."/>
            <person name="Gautier V."/>
            <person name="Ament-Velasquez S.L."/>
            <person name="Kruys A."/>
            <person name="Hutchinson M.I."/>
            <person name="Powell A.J."/>
            <person name="Barry K."/>
            <person name="Miller A.N."/>
            <person name="Grigoriev I.V."/>
            <person name="Debuchy R."/>
            <person name="Gladieux P."/>
            <person name="Thoren M.H."/>
            <person name="Johannesson H."/>
        </authorList>
    </citation>
    <scope>NUCLEOTIDE SEQUENCE</scope>
    <source>
        <strain evidence="3">SMH4131-1</strain>
    </source>
</reference>
<evidence type="ECO:0000313" key="4">
    <source>
        <dbReference type="Proteomes" id="UP001286456"/>
    </source>
</evidence>
<dbReference type="InterPro" id="IPR000719">
    <property type="entry name" value="Prot_kinase_dom"/>
</dbReference>
<accession>A0AAE0IAX2</accession>
<dbReference type="PANTHER" id="PTHR24359">
    <property type="entry name" value="SERINE/THREONINE-PROTEIN KINASE SBK1"/>
    <property type="match status" value="1"/>
</dbReference>
<organism evidence="3 4">
    <name type="scientific">Cercophora scortea</name>
    <dbReference type="NCBI Taxonomy" id="314031"/>
    <lineage>
        <taxon>Eukaryota</taxon>
        <taxon>Fungi</taxon>
        <taxon>Dikarya</taxon>
        <taxon>Ascomycota</taxon>
        <taxon>Pezizomycotina</taxon>
        <taxon>Sordariomycetes</taxon>
        <taxon>Sordariomycetidae</taxon>
        <taxon>Sordariales</taxon>
        <taxon>Lasiosphaeriaceae</taxon>
        <taxon>Cercophora</taxon>
    </lineage>
</organism>
<dbReference type="Proteomes" id="UP001286456">
    <property type="component" value="Unassembled WGS sequence"/>
</dbReference>
<protein>
    <submittedName>
        <fullName evidence="3">Kinase-like domain-containing protein</fullName>
    </submittedName>
</protein>
<comment type="caution">
    <text evidence="3">The sequence shown here is derived from an EMBL/GenBank/DDBJ whole genome shotgun (WGS) entry which is preliminary data.</text>
</comment>
<dbReference type="AlphaFoldDB" id="A0AAE0IAX2"/>
<feature type="region of interest" description="Disordered" evidence="1">
    <location>
        <begin position="46"/>
        <end position="65"/>
    </location>
</feature>
<dbReference type="GO" id="GO:0004674">
    <property type="term" value="F:protein serine/threonine kinase activity"/>
    <property type="evidence" value="ECO:0007669"/>
    <property type="project" value="TreeGrafter"/>
</dbReference>
<dbReference type="Gene3D" id="1.10.510.10">
    <property type="entry name" value="Transferase(Phosphotransferase) domain 1"/>
    <property type="match status" value="1"/>
</dbReference>
<evidence type="ECO:0000259" key="2">
    <source>
        <dbReference type="PROSITE" id="PS50011"/>
    </source>
</evidence>
<dbReference type="SUPFAM" id="SSF56112">
    <property type="entry name" value="Protein kinase-like (PK-like)"/>
    <property type="match status" value="1"/>
</dbReference>
<dbReference type="Pfam" id="PF00069">
    <property type="entry name" value="Pkinase"/>
    <property type="match status" value="1"/>
</dbReference>
<dbReference type="GO" id="GO:0005524">
    <property type="term" value="F:ATP binding"/>
    <property type="evidence" value="ECO:0007669"/>
    <property type="project" value="InterPro"/>
</dbReference>
<evidence type="ECO:0000256" key="1">
    <source>
        <dbReference type="SAM" id="MobiDB-lite"/>
    </source>
</evidence>
<feature type="compositionally biased region" description="Basic and acidic residues" evidence="1">
    <location>
        <begin position="46"/>
        <end position="58"/>
    </location>
</feature>
<sequence length="563" mass="64181">MADRQAPQGVAAPPITPGSHRQATLSRFGLRDTERVDRIHRERLFRGNHEAGDRDRATKTIPTITPPSGYESLSKIIETISDKLYQTGIQCISSKWFVTRSSLESILTPEKVLQIVSRLKFFEREPQKHHELANDICFGTKSSAPCLKLLAVLIRMNQQEEMKGLMDQGMSDECLPLTAAAGNRENKLVCYHLAESHTVINELKWSGAFSKVFKVKIPSENHDLGESELRHPDGYFALKELNYSNREAFDSELQSLLFIQDSVASEAKRHIIQLLASFEVYNRVKRTYTYYFFFDWADGTLEDFWKSNENMVGKVREHSPWMSQQFLGLAKALQHIHGDNGGETSQEGSSSPKLYGRHNDIKPDNIVWFRDVDGGRWRLVLTDFGQAKLHTKNSRSYLKRPQGRTGVPTYVAPEFYLTGGRISRAADKFNLGCVFLNHITWILKGFHAVDREFPLLRLQTDAKTKKAGDNFFRLTRVSGPGQQNTWRADQKPSVLDWIKELKQHEKDTKRTAHSCYICFEENERRKGKLDVTGGCEGVMDMKAFNDLWTGSGIIGWLDASRSV</sequence>
<name>A0AAE0IAX2_9PEZI</name>
<proteinExistence type="predicted"/>
<reference evidence="3" key="1">
    <citation type="journal article" date="2023" name="Mol. Phylogenet. Evol.">
        <title>Genome-scale phylogeny and comparative genomics of the fungal order Sordariales.</title>
        <authorList>
            <person name="Hensen N."/>
            <person name="Bonometti L."/>
            <person name="Westerberg I."/>
            <person name="Brannstrom I.O."/>
            <person name="Guillou S."/>
            <person name="Cros-Aarteil S."/>
            <person name="Calhoun S."/>
            <person name="Haridas S."/>
            <person name="Kuo A."/>
            <person name="Mondo S."/>
            <person name="Pangilinan J."/>
            <person name="Riley R."/>
            <person name="LaButti K."/>
            <person name="Andreopoulos B."/>
            <person name="Lipzen A."/>
            <person name="Chen C."/>
            <person name="Yan M."/>
            <person name="Daum C."/>
            <person name="Ng V."/>
            <person name="Clum A."/>
            <person name="Steindorff A."/>
            <person name="Ohm R.A."/>
            <person name="Martin F."/>
            <person name="Silar P."/>
            <person name="Natvig D.O."/>
            <person name="Lalanne C."/>
            <person name="Gautier V."/>
            <person name="Ament-Velasquez S.L."/>
            <person name="Kruys A."/>
            <person name="Hutchinson M.I."/>
            <person name="Powell A.J."/>
            <person name="Barry K."/>
            <person name="Miller A.N."/>
            <person name="Grigoriev I.V."/>
            <person name="Debuchy R."/>
            <person name="Gladieux P."/>
            <person name="Hiltunen Thoren M."/>
            <person name="Johannesson H."/>
        </authorList>
    </citation>
    <scope>NUCLEOTIDE SEQUENCE</scope>
    <source>
        <strain evidence="3">SMH4131-1</strain>
    </source>
</reference>
<dbReference type="EMBL" id="JAUEPO010000005">
    <property type="protein sequence ID" value="KAK3321327.1"/>
    <property type="molecule type" value="Genomic_DNA"/>
</dbReference>
<keyword evidence="4" id="KW-1185">Reference proteome</keyword>
<keyword evidence="3" id="KW-0808">Transferase</keyword>
<keyword evidence="3" id="KW-0418">Kinase</keyword>
<dbReference type="PANTHER" id="PTHR24359:SF37">
    <property type="entry name" value="PROTEIN KINASE DOMAIN-CONTAINING PROTEIN"/>
    <property type="match status" value="1"/>
</dbReference>
<dbReference type="InterPro" id="IPR011009">
    <property type="entry name" value="Kinase-like_dom_sf"/>
</dbReference>
<evidence type="ECO:0000313" key="3">
    <source>
        <dbReference type="EMBL" id="KAK3321327.1"/>
    </source>
</evidence>
<dbReference type="PROSITE" id="PS50011">
    <property type="entry name" value="PROTEIN_KINASE_DOM"/>
    <property type="match status" value="1"/>
</dbReference>
<dbReference type="SMART" id="SM00220">
    <property type="entry name" value="S_TKc"/>
    <property type="match status" value="1"/>
</dbReference>
<feature type="region of interest" description="Disordered" evidence="1">
    <location>
        <begin position="1"/>
        <end position="23"/>
    </location>
</feature>
<gene>
    <name evidence="3" type="ORF">B0T19DRAFT_403880</name>
</gene>